<dbReference type="Gene3D" id="1.10.10.60">
    <property type="entry name" value="Homeodomain-like"/>
    <property type="match status" value="2"/>
</dbReference>
<dbReference type="SUPFAM" id="SSF51182">
    <property type="entry name" value="RmlC-like cupins"/>
    <property type="match status" value="1"/>
</dbReference>
<dbReference type="InterPro" id="IPR050204">
    <property type="entry name" value="AraC_XylS_family_regulators"/>
</dbReference>
<dbReference type="GO" id="GO:0043565">
    <property type="term" value="F:sequence-specific DNA binding"/>
    <property type="evidence" value="ECO:0007669"/>
    <property type="project" value="InterPro"/>
</dbReference>
<evidence type="ECO:0000313" key="6">
    <source>
        <dbReference type="Proteomes" id="UP000824211"/>
    </source>
</evidence>
<dbReference type="InterPro" id="IPR018062">
    <property type="entry name" value="HTH_AraC-typ_CS"/>
</dbReference>
<keyword evidence="1" id="KW-0805">Transcription regulation</keyword>
<dbReference type="InterPro" id="IPR018060">
    <property type="entry name" value="HTH_AraC"/>
</dbReference>
<dbReference type="PRINTS" id="PR00032">
    <property type="entry name" value="HTHARAC"/>
</dbReference>
<dbReference type="PANTHER" id="PTHR46796">
    <property type="entry name" value="HTH-TYPE TRANSCRIPTIONAL ACTIVATOR RHAS-RELATED"/>
    <property type="match status" value="1"/>
</dbReference>
<evidence type="ECO:0000256" key="1">
    <source>
        <dbReference type="ARBA" id="ARBA00023015"/>
    </source>
</evidence>
<dbReference type="AlphaFoldDB" id="A0A9D2S619"/>
<protein>
    <submittedName>
        <fullName evidence="5">AraC family transcriptional regulator</fullName>
    </submittedName>
</protein>
<accession>A0A9D2S619</accession>
<dbReference type="InterPro" id="IPR020449">
    <property type="entry name" value="Tscrpt_reg_AraC-type_HTH"/>
</dbReference>
<evidence type="ECO:0000256" key="2">
    <source>
        <dbReference type="ARBA" id="ARBA00023125"/>
    </source>
</evidence>
<evidence type="ECO:0000256" key="3">
    <source>
        <dbReference type="ARBA" id="ARBA00023163"/>
    </source>
</evidence>
<dbReference type="SUPFAM" id="SSF46689">
    <property type="entry name" value="Homeodomain-like"/>
    <property type="match status" value="1"/>
</dbReference>
<proteinExistence type="predicted"/>
<dbReference type="InterPro" id="IPR011051">
    <property type="entry name" value="RmlC_Cupin_sf"/>
</dbReference>
<dbReference type="PROSITE" id="PS01124">
    <property type="entry name" value="HTH_ARAC_FAMILY_2"/>
    <property type="match status" value="1"/>
</dbReference>
<organism evidence="5 6">
    <name type="scientific">Candidatus Faecalibacterium faecipullorum</name>
    <dbReference type="NCBI Taxonomy" id="2838578"/>
    <lineage>
        <taxon>Bacteria</taxon>
        <taxon>Bacillati</taxon>
        <taxon>Bacillota</taxon>
        <taxon>Clostridia</taxon>
        <taxon>Eubacteriales</taxon>
        <taxon>Oscillospiraceae</taxon>
        <taxon>Faecalibacterium</taxon>
    </lineage>
</organism>
<dbReference type="SMART" id="SM00342">
    <property type="entry name" value="HTH_ARAC"/>
    <property type="match status" value="1"/>
</dbReference>
<dbReference type="Gene3D" id="2.60.120.10">
    <property type="entry name" value="Jelly Rolls"/>
    <property type="match status" value="1"/>
</dbReference>
<dbReference type="Proteomes" id="UP000824211">
    <property type="component" value="Unassembled WGS sequence"/>
</dbReference>
<keyword evidence="2" id="KW-0238">DNA-binding</keyword>
<sequence>MQKIRQIEFEAGSREERLPGFAPDFPYIATRAELDRYAERFVPWHWHRAVELFYMESGALEYETPAGRMVFPKGSGGFVNSNVLHMTRPLARGEENLQLVHLFDPSFIAGEQGSRIGQKYVLPLTAVAQVELIPLCPGDPQQAALLAQLRAAFDLEEGAPGYELRLRNILSEVWLGLAQLARPLLEQPASPDRSSGQIKTMLAYIHEHYPEKITSADLAAAAYLSERGCYRLFRDCLHTTPAEYITGYRLQAACRMLADSARPVAEVGWACGLGSSSHFGSVFRRAMGCTPTEYRRRWQDRDTTRRD</sequence>
<comment type="caution">
    <text evidence="5">The sequence shown here is derived from an EMBL/GenBank/DDBJ whole genome shotgun (WGS) entry which is preliminary data.</text>
</comment>
<dbReference type="InterPro" id="IPR014710">
    <property type="entry name" value="RmlC-like_jellyroll"/>
</dbReference>
<reference evidence="5" key="1">
    <citation type="journal article" date="2021" name="PeerJ">
        <title>Extensive microbial diversity within the chicken gut microbiome revealed by metagenomics and culture.</title>
        <authorList>
            <person name="Gilroy R."/>
            <person name="Ravi A."/>
            <person name="Getino M."/>
            <person name="Pursley I."/>
            <person name="Horton D.L."/>
            <person name="Alikhan N.F."/>
            <person name="Baker D."/>
            <person name="Gharbi K."/>
            <person name="Hall N."/>
            <person name="Watson M."/>
            <person name="Adriaenssens E.M."/>
            <person name="Foster-Nyarko E."/>
            <person name="Jarju S."/>
            <person name="Secka A."/>
            <person name="Antonio M."/>
            <person name="Oren A."/>
            <person name="Chaudhuri R.R."/>
            <person name="La Ragione R."/>
            <person name="Hildebrand F."/>
            <person name="Pallen M.J."/>
        </authorList>
    </citation>
    <scope>NUCLEOTIDE SEQUENCE</scope>
    <source>
        <strain evidence="5">ChiHjej9B8-13557</strain>
    </source>
</reference>
<gene>
    <name evidence="5" type="ORF">H9771_01355</name>
</gene>
<keyword evidence="3" id="KW-0804">Transcription</keyword>
<name>A0A9D2S619_9FIRM</name>
<dbReference type="Pfam" id="PF12833">
    <property type="entry name" value="HTH_18"/>
    <property type="match status" value="1"/>
</dbReference>
<evidence type="ECO:0000259" key="4">
    <source>
        <dbReference type="PROSITE" id="PS01124"/>
    </source>
</evidence>
<reference evidence="5" key="2">
    <citation type="submission" date="2021-04" db="EMBL/GenBank/DDBJ databases">
        <authorList>
            <person name="Gilroy R."/>
        </authorList>
    </citation>
    <scope>NUCLEOTIDE SEQUENCE</scope>
    <source>
        <strain evidence="5">ChiHjej9B8-13557</strain>
    </source>
</reference>
<dbReference type="InterPro" id="IPR009057">
    <property type="entry name" value="Homeodomain-like_sf"/>
</dbReference>
<dbReference type="GO" id="GO:0003700">
    <property type="term" value="F:DNA-binding transcription factor activity"/>
    <property type="evidence" value="ECO:0007669"/>
    <property type="project" value="InterPro"/>
</dbReference>
<dbReference type="PROSITE" id="PS00041">
    <property type="entry name" value="HTH_ARAC_FAMILY_1"/>
    <property type="match status" value="1"/>
</dbReference>
<feature type="domain" description="HTH araC/xylS-type" evidence="4">
    <location>
        <begin position="199"/>
        <end position="297"/>
    </location>
</feature>
<dbReference type="EMBL" id="DWXX01000025">
    <property type="protein sequence ID" value="HJB58303.1"/>
    <property type="molecule type" value="Genomic_DNA"/>
</dbReference>
<evidence type="ECO:0000313" key="5">
    <source>
        <dbReference type="EMBL" id="HJB58303.1"/>
    </source>
</evidence>